<reference evidence="2 3" key="1">
    <citation type="submission" date="2014-10" db="EMBL/GenBank/DDBJ databases">
        <title>Draft genome of the hookworm Ancylostoma caninum.</title>
        <authorList>
            <person name="Mitreva M."/>
        </authorList>
    </citation>
    <scope>NUCLEOTIDE SEQUENCE [LARGE SCALE GENOMIC DNA]</scope>
    <source>
        <strain evidence="2 3">Baltimore</strain>
    </source>
</reference>
<dbReference type="Proteomes" id="UP000252519">
    <property type="component" value="Unassembled WGS sequence"/>
</dbReference>
<evidence type="ECO:0000313" key="2">
    <source>
        <dbReference type="EMBL" id="RCN28689.1"/>
    </source>
</evidence>
<comment type="caution">
    <text evidence="2">The sequence shown here is derived from an EMBL/GenBank/DDBJ whole genome shotgun (WGS) entry which is preliminary data.</text>
</comment>
<dbReference type="OrthoDB" id="5840853at2759"/>
<name>A0A368FCF1_ANCCA</name>
<evidence type="ECO:0008006" key="4">
    <source>
        <dbReference type="Google" id="ProtNLM"/>
    </source>
</evidence>
<keyword evidence="3" id="KW-1185">Reference proteome</keyword>
<protein>
    <recommendedName>
        <fullName evidence="4">Geminin</fullName>
    </recommendedName>
</protein>
<gene>
    <name evidence="2" type="ORF">ANCCAN_25564</name>
</gene>
<accession>A0A368FCF1</accession>
<sequence length="301" mass="34040">MLRIAKKISESRTDSFSIFEDSSCKCEDPPLRRTVHVQTEISCDHAKLSTELTIRHDESQNSSESGDVVFWRAVATQRASELDILRESIEKVRIMTDQNIKEKLALDEKHDALYSQLQAILQNSGSESSSSKWKENQRFRLGNVMATVRIGLKQVSNGNNSPSLTILQAKKEKSDAKKRLVPVTPSSCDKENRETQAKVASESSFTQTDVLALREDPSITKEDLLSDEPSSSYWRGMAEKFEKEIDKELENSFNASLELDKSYEELEDSKNRLNVIMEVLDELLNGGEEVVEEVNNSSDKE</sequence>
<feature type="region of interest" description="Disordered" evidence="1">
    <location>
        <begin position="176"/>
        <end position="201"/>
    </location>
</feature>
<evidence type="ECO:0000313" key="3">
    <source>
        <dbReference type="Proteomes" id="UP000252519"/>
    </source>
</evidence>
<dbReference type="AlphaFoldDB" id="A0A368FCF1"/>
<dbReference type="EMBL" id="JOJR01002401">
    <property type="protein sequence ID" value="RCN28689.1"/>
    <property type="molecule type" value="Genomic_DNA"/>
</dbReference>
<proteinExistence type="predicted"/>
<dbReference type="SUPFAM" id="SSF111469">
    <property type="entry name" value="Geminin coiled-coil domain"/>
    <property type="match status" value="1"/>
</dbReference>
<evidence type="ECO:0000256" key="1">
    <source>
        <dbReference type="SAM" id="MobiDB-lite"/>
    </source>
</evidence>
<organism evidence="2 3">
    <name type="scientific">Ancylostoma caninum</name>
    <name type="common">Dog hookworm</name>
    <dbReference type="NCBI Taxonomy" id="29170"/>
    <lineage>
        <taxon>Eukaryota</taxon>
        <taxon>Metazoa</taxon>
        <taxon>Ecdysozoa</taxon>
        <taxon>Nematoda</taxon>
        <taxon>Chromadorea</taxon>
        <taxon>Rhabditida</taxon>
        <taxon>Rhabditina</taxon>
        <taxon>Rhabditomorpha</taxon>
        <taxon>Strongyloidea</taxon>
        <taxon>Ancylostomatidae</taxon>
        <taxon>Ancylostomatinae</taxon>
        <taxon>Ancylostoma</taxon>
    </lineage>
</organism>